<gene>
    <name evidence="1" type="ORF">Salmuc_01765</name>
</gene>
<protein>
    <submittedName>
        <fullName evidence="1">Uncharacterized protein</fullName>
    </submittedName>
</protein>
<dbReference type="AlphaFoldDB" id="S9S1A4"/>
<evidence type="ECO:0000313" key="2">
    <source>
        <dbReference type="Proteomes" id="UP000015347"/>
    </source>
</evidence>
<evidence type="ECO:0000313" key="1">
    <source>
        <dbReference type="EMBL" id="EPX83990.1"/>
    </source>
</evidence>
<accession>S9S1A4</accession>
<dbReference type="Proteomes" id="UP000015347">
    <property type="component" value="Unassembled WGS sequence"/>
</dbReference>
<sequence>MQFRSEEAARKDAPAEDVYSKFAVKPACHGDVPRLADKMSIGDLVELQAVLVDASDPTTIYPWSYRHIASARETSSFLCMPEVLCSILYAPNRKDEAKKDFRIAIASPAEAETVTDVLGDLSRLKKFLGYKYGPLNGFVVRGKRGPGKKSLHGAACYRSLQDDEAGLSDEAVILNFLKRKSQVFAPYMSEDNPWEVIPLHIVNMATSGAHRLESVLKRHRFMTQQDGSHAEMEFAHANVVLDYARNAERPTCKYFSICRSKPIRIETGLPTRARPKKIKSTEDATVIKASHLFG</sequence>
<proteinExistence type="predicted"/>
<reference evidence="2" key="1">
    <citation type="journal article" date="2014" name="Stand. Genomic Sci.">
        <title>Genome sequence of the exopolysaccharide-producing Salipiger mucosus type strain (DSM 16094(T)), a moderately halophilic member of the Roseobacter clade.</title>
        <authorList>
            <person name="Riedel T."/>
            <person name="Spring S."/>
            <person name="Fiebig A."/>
            <person name="Petersen J."/>
            <person name="Kyrpides N.C."/>
            <person name="Goker M."/>
            <person name="Klenk H.P."/>
        </authorList>
    </citation>
    <scope>NUCLEOTIDE SEQUENCE [LARGE SCALE GENOMIC DNA]</scope>
    <source>
        <strain evidence="2">DSM 16094</strain>
    </source>
</reference>
<comment type="caution">
    <text evidence="1">The sequence shown here is derived from an EMBL/GenBank/DDBJ whole genome shotgun (WGS) entry which is preliminary data.</text>
</comment>
<dbReference type="STRING" id="1123237.Salmuc_01765"/>
<keyword evidence="2" id="KW-1185">Reference proteome</keyword>
<name>S9S1A4_9RHOB</name>
<dbReference type="HOGENOM" id="CLU_946255_0_0_5"/>
<organism evidence="1 2">
    <name type="scientific">Salipiger mucosus DSM 16094</name>
    <dbReference type="NCBI Taxonomy" id="1123237"/>
    <lineage>
        <taxon>Bacteria</taxon>
        <taxon>Pseudomonadati</taxon>
        <taxon>Pseudomonadota</taxon>
        <taxon>Alphaproteobacteria</taxon>
        <taxon>Rhodobacterales</taxon>
        <taxon>Roseobacteraceae</taxon>
        <taxon>Salipiger</taxon>
    </lineage>
</organism>
<dbReference type="EMBL" id="APVH01000013">
    <property type="protein sequence ID" value="EPX83990.1"/>
    <property type="molecule type" value="Genomic_DNA"/>
</dbReference>